<dbReference type="InParanoid" id="A0A165LAK1"/>
<feature type="region of interest" description="Disordered" evidence="1">
    <location>
        <begin position="110"/>
        <end position="146"/>
    </location>
</feature>
<dbReference type="AlphaFoldDB" id="A0A165LAK1"/>
<name>A0A165LAK1_EXIGL</name>
<gene>
    <name evidence="2" type="ORF">EXIGLDRAFT_746993</name>
</gene>
<feature type="compositionally biased region" description="Basic and acidic residues" evidence="1">
    <location>
        <begin position="123"/>
        <end position="132"/>
    </location>
</feature>
<evidence type="ECO:0000256" key="1">
    <source>
        <dbReference type="SAM" id="MobiDB-lite"/>
    </source>
</evidence>
<reference evidence="2 3" key="1">
    <citation type="journal article" date="2016" name="Mol. Biol. Evol.">
        <title>Comparative Genomics of Early-Diverging Mushroom-Forming Fungi Provides Insights into the Origins of Lignocellulose Decay Capabilities.</title>
        <authorList>
            <person name="Nagy L.G."/>
            <person name="Riley R."/>
            <person name="Tritt A."/>
            <person name="Adam C."/>
            <person name="Daum C."/>
            <person name="Floudas D."/>
            <person name="Sun H."/>
            <person name="Yadav J.S."/>
            <person name="Pangilinan J."/>
            <person name="Larsson K.H."/>
            <person name="Matsuura K."/>
            <person name="Barry K."/>
            <person name="Labutti K."/>
            <person name="Kuo R."/>
            <person name="Ohm R.A."/>
            <person name="Bhattacharya S.S."/>
            <person name="Shirouzu T."/>
            <person name="Yoshinaga Y."/>
            <person name="Martin F.M."/>
            <person name="Grigoriev I.V."/>
            <person name="Hibbett D.S."/>
        </authorList>
    </citation>
    <scope>NUCLEOTIDE SEQUENCE [LARGE SCALE GENOMIC DNA]</scope>
    <source>
        <strain evidence="2 3">HHB12029</strain>
    </source>
</reference>
<protein>
    <submittedName>
        <fullName evidence="2">Uncharacterized protein</fullName>
    </submittedName>
</protein>
<dbReference type="EMBL" id="KV425928">
    <property type="protein sequence ID" value="KZV97601.1"/>
    <property type="molecule type" value="Genomic_DNA"/>
</dbReference>
<dbReference type="Proteomes" id="UP000077266">
    <property type="component" value="Unassembled WGS sequence"/>
</dbReference>
<proteinExistence type="predicted"/>
<organism evidence="2 3">
    <name type="scientific">Exidia glandulosa HHB12029</name>
    <dbReference type="NCBI Taxonomy" id="1314781"/>
    <lineage>
        <taxon>Eukaryota</taxon>
        <taxon>Fungi</taxon>
        <taxon>Dikarya</taxon>
        <taxon>Basidiomycota</taxon>
        <taxon>Agaricomycotina</taxon>
        <taxon>Agaricomycetes</taxon>
        <taxon>Auriculariales</taxon>
        <taxon>Exidiaceae</taxon>
        <taxon>Exidia</taxon>
    </lineage>
</organism>
<sequence>MHGRNTRTQTAAEGMSHILDPCYHVDSGDCTPCSINSSRSNSTWSDDMGTHDPDFHPFEVASTTPRRDTFAGAQSQSPRTKAGRIAARNQLDTELRAAIIAHELELEQERRKERRSSWTARRRSADYEVEAHEVEEDDESALDTTSAESVEYAFSAQKPLSSGEHVRQRLASLSLRVDFAVFRAKKHLRRRAGLD</sequence>
<evidence type="ECO:0000313" key="3">
    <source>
        <dbReference type="Proteomes" id="UP000077266"/>
    </source>
</evidence>
<evidence type="ECO:0000313" key="2">
    <source>
        <dbReference type="EMBL" id="KZV97601.1"/>
    </source>
</evidence>
<keyword evidence="3" id="KW-1185">Reference proteome</keyword>
<accession>A0A165LAK1</accession>